<evidence type="ECO:0000256" key="6">
    <source>
        <dbReference type="ARBA" id="ARBA00049117"/>
    </source>
</evidence>
<evidence type="ECO:0000256" key="3">
    <source>
        <dbReference type="ARBA" id="ARBA00023186"/>
    </source>
</evidence>
<gene>
    <name evidence="9" type="ORF">TPE_0835</name>
</gene>
<organism evidence="9 10">
    <name type="scientific">Treponema pedis str. T A4</name>
    <dbReference type="NCBI Taxonomy" id="1291379"/>
    <lineage>
        <taxon>Bacteria</taxon>
        <taxon>Pseudomonadati</taxon>
        <taxon>Spirochaetota</taxon>
        <taxon>Spirochaetia</taxon>
        <taxon>Spirochaetales</taxon>
        <taxon>Treponemataceae</taxon>
        <taxon>Treponema</taxon>
    </lineage>
</organism>
<comment type="catalytic activity">
    <reaction evidence="6">
        <text>GTP + H2O = GDP + phosphate + H(+)</text>
        <dbReference type="Rhea" id="RHEA:19669"/>
        <dbReference type="ChEBI" id="CHEBI:15377"/>
        <dbReference type="ChEBI" id="CHEBI:15378"/>
        <dbReference type="ChEBI" id="CHEBI:37565"/>
        <dbReference type="ChEBI" id="CHEBI:43474"/>
        <dbReference type="ChEBI" id="CHEBI:58189"/>
    </reaction>
    <physiologicalReaction direction="left-to-right" evidence="6">
        <dbReference type="Rhea" id="RHEA:19670"/>
    </physiologicalReaction>
</comment>
<dbReference type="InterPro" id="IPR051316">
    <property type="entry name" value="Zinc-reg_GTPase_activator"/>
</dbReference>
<dbReference type="PANTHER" id="PTHR13748">
    <property type="entry name" value="COBW-RELATED"/>
    <property type="match status" value="1"/>
</dbReference>
<feature type="domain" description="CobW/HypB/UreG nucleotide-binding" evidence="7">
    <location>
        <begin position="2"/>
        <end position="170"/>
    </location>
</feature>
<dbReference type="InterPro" id="IPR027417">
    <property type="entry name" value="P-loop_NTPase"/>
</dbReference>
<dbReference type="InterPro" id="IPR036627">
    <property type="entry name" value="CobW-likC_sf"/>
</dbReference>
<dbReference type="InterPro" id="IPR011629">
    <property type="entry name" value="CobW-like_C"/>
</dbReference>
<dbReference type="SUPFAM" id="SSF90002">
    <property type="entry name" value="Hypothetical protein YjiA, C-terminal domain"/>
    <property type="match status" value="1"/>
</dbReference>
<dbReference type="PATRIC" id="fig|1291379.3.peg.831"/>
<evidence type="ECO:0000259" key="7">
    <source>
        <dbReference type="Pfam" id="PF02492"/>
    </source>
</evidence>
<dbReference type="GO" id="GO:0000166">
    <property type="term" value="F:nucleotide binding"/>
    <property type="evidence" value="ECO:0007669"/>
    <property type="project" value="UniProtKB-KW"/>
</dbReference>
<keyword evidence="3" id="KW-0143">Chaperone</keyword>
<name>S6A384_9SPIR</name>
<dbReference type="GO" id="GO:0016787">
    <property type="term" value="F:hydrolase activity"/>
    <property type="evidence" value="ECO:0007669"/>
    <property type="project" value="UniProtKB-KW"/>
</dbReference>
<dbReference type="Proteomes" id="UP000015620">
    <property type="component" value="Chromosome"/>
</dbReference>
<evidence type="ECO:0000256" key="4">
    <source>
        <dbReference type="ARBA" id="ARBA00034320"/>
    </source>
</evidence>
<proteinExistence type="inferred from homology"/>
<dbReference type="STRING" id="1291379.TPE_0835"/>
<comment type="similarity">
    <text evidence="4">Belongs to the SIMIBI class G3E GTPase family. ZNG1 subfamily.</text>
</comment>
<keyword evidence="10" id="KW-1185">Reference proteome</keyword>
<dbReference type="InterPro" id="IPR003495">
    <property type="entry name" value="CobW/HypB/UreG_nucleotide-bd"/>
</dbReference>
<keyword evidence="1" id="KW-0547">Nucleotide-binding</keyword>
<dbReference type="Pfam" id="PF02492">
    <property type="entry name" value="cobW"/>
    <property type="match status" value="1"/>
</dbReference>
<dbReference type="Pfam" id="PF07683">
    <property type="entry name" value="CobW_C"/>
    <property type="match status" value="1"/>
</dbReference>
<comment type="function">
    <text evidence="5">Zinc chaperone that directly transfers zinc cofactor to target proteins, thereby activating them. Zinc is transferred from the CXCC motif in the GTPase domain to the zinc binding site in target proteins in a process requiring GTP hydrolysis.</text>
</comment>
<evidence type="ECO:0000256" key="5">
    <source>
        <dbReference type="ARBA" id="ARBA00045658"/>
    </source>
</evidence>
<protein>
    <submittedName>
        <fullName evidence="9">Cobalamin synthesis protein P47K</fullName>
    </submittedName>
</protein>
<evidence type="ECO:0000259" key="8">
    <source>
        <dbReference type="Pfam" id="PF07683"/>
    </source>
</evidence>
<evidence type="ECO:0000313" key="9">
    <source>
        <dbReference type="EMBL" id="AGT43331.1"/>
    </source>
</evidence>
<dbReference type="HOGENOM" id="CLU_017452_1_3_12"/>
<reference evidence="9 10" key="1">
    <citation type="journal article" date="2013" name="PLoS ONE">
        <title>Genome-Wide Relatedness of Treponema pedis, from Gingiva and Necrotic Skin Lesions of Pigs, with the Human Oral Pathogen Treponema denticola.</title>
        <authorList>
            <person name="Svartstrom O."/>
            <person name="Mushtaq M."/>
            <person name="Pringle M."/>
            <person name="Segerman B."/>
        </authorList>
    </citation>
    <scope>NUCLEOTIDE SEQUENCE [LARGE SCALE GENOMIC DNA]</scope>
    <source>
        <strain evidence="9">T A4</strain>
    </source>
</reference>
<dbReference type="SUPFAM" id="SSF52540">
    <property type="entry name" value="P-loop containing nucleoside triphosphate hydrolases"/>
    <property type="match status" value="1"/>
</dbReference>
<sequence>MSGFLGAGKTTFIRELSQRTKTEFAVMENEYGEAGIDGDILKNDRLKVWELTDGCICCSLKSDFASSILTIANTVNPEYLIVEPTGIGMLSSVISNIAKIEYDRIRLLEPVTVIDINCIDEYLKVFNEIYTDQIKNAFYLILSKTEGKTKEETERACAVLGNINPAAKIILEPYSGKYDELMRSLLHSFYTKSNIKIENPVQTELPDLENITLRGISIHSVEELMGKLVTVLHKHFGIVYRAKGYVPINGQWARFDIVNTEYNIETCSPMPEAKAVFIGKALKKEELKEFLTPKDYI</sequence>
<dbReference type="GO" id="GO:0005737">
    <property type="term" value="C:cytoplasm"/>
    <property type="evidence" value="ECO:0007669"/>
    <property type="project" value="TreeGrafter"/>
</dbReference>
<dbReference type="AlphaFoldDB" id="S6A384"/>
<dbReference type="Gene3D" id="3.40.50.300">
    <property type="entry name" value="P-loop containing nucleotide triphosphate hydrolases"/>
    <property type="match status" value="1"/>
</dbReference>
<accession>S6A384</accession>
<evidence type="ECO:0000256" key="1">
    <source>
        <dbReference type="ARBA" id="ARBA00022741"/>
    </source>
</evidence>
<dbReference type="KEGG" id="tped:TPE_0835"/>
<dbReference type="EMBL" id="CP004120">
    <property type="protein sequence ID" value="AGT43331.1"/>
    <property type="molecule type" value="Genomic_DNA"/>
</dbReference>
<feature type="domain" description="CobW C-terminal" evidence="8">
    <location>
        <begin position="228"/>
        <end position="291"/>
    </location>
</feature>
<dbReference type="PANTHER" id="PTHR13748:SF62">
    <property type="entry name" value="COBW DOMAIN-CONTAINING PROTEIN"/>
    <property type="match status" value="1"/>
</dbReference>
<dbReference type="Gene3D" id="3.30.1220.10">
    <property type="entry name" value="CobW-like, C-terminal domain"/>
    <property type="match status" value="1"/>
</dbReference>
<keyword evidence="2" id="KW-0378">Hydrolase</keyword>
<evidence type="ECO:0000256" key="2">
    <source>
        <dbReference type="ARBA" id="ARBA00022801"/>
    </source>
</evidence>
<evidence type="ECO:0000313" key="10">
    <source>
        <dbReference type="Proteomes" id="UP000015620"/>
    </source>
</evidence>